<gene>
    <name evidence="2" type="ORF">NDU88_000937</name>
</gene>
<protein>
    <submittedName>
        <fullName evidence="2">Uncharacterized protein</fullName>
    </submittedName>
</protein>
<sequence>MCYKSQHASHHTVREPSRAAVYSGTRPPLGCQGDASQPPTKRVGNAVVQHSWGALTKTVLVCDIAIQSKDVWHSAEHWSEAVGENHGLTHLLFFSARPAQQRLRGPTATTPPSPFHGRQAGLQPLGTGMHYRPSRVSAIMAAGRAAPPRDHQTVDRGEPTTLSRYRSGRGGAMGDQLRQPHVARHQPVAPSLRLTQGLGHLRASEARWPNGCRPQL</sequence>
<name>A0AAV7U924_PLEWA</name>
<organism evidence="2 3">
    <name type="scientific">Pleurodeles waltl</name>
    <name type="common">Iberian ribbed newt</name>
    <dbReference type="NCBI Taxonomy" id="8319"/>
    <lineage>
        <taxon>Eukaryota</taxon>
        <taxon>Metazoa</taxon>
        <taxon>Chordata</taxon>
        <taxon>Craniata</taxon>
        <taxon>Vertebrata</taxon>
        <taxon>Euteleostomi</taxon>
        <taxon>Amphibia</taxon>
        <taxon>Batrachia</taxon>
        <taxon>Caudata</taxon>
        <taxon>Salamandroidea</taxon>
        <taxon>Salamandridae</taxon>
        <taxon>Pleurodelinae</taxon>
        <taxon>Pleurodeles</taxon>
    </lineage>
</organism>
<feature type="region of interest" description="Disordered" evidence="1">
    <location>
        <begin position="101"/>
        <end position="123"/>
    </location>
</feature>
<dbReference type="AlphaFoldDB" id="A0AAV7U924"/>
<dbReference type="Proteomes" id="UP001066276">
    <property type="component" value="Chromosome 3_1"/>
</dbReference>
<feature type="region of interest" description="Disordered" evidence="1">
    <location>
        <begin position="144"/>
        <end position="175"/>
    </location>
</feature>
<proteinExistence type="predicted"/>
<reference evidence="2" key="1">
    <citation type="journal article" date="2022" name="bioRxiv">
        <title>Sequencing and chromosome-scale assembly of the giantPleurodeles waltlgenome.</title>
        <authorList>
            <person name="Brown T."/>
            <person name="Elewa A."/>
            <person name="Iarovenko S."/>
            <person name="Subramanian E."/>
            <person name="Araus A.J."/>
            <person name="Petzold A."/>
            <person name="Susuki M."/>
            <person name="Suzuki K.-i.T."/>
            <person name="Hayashi T."/>
            <person name="Toyoda A."/>
            <person name="Oliveira C."/>
            <person name="Osipova E."/>
            <person name="Leigh N.D."/>
            <person name="Simon A."/>
            <person name="Yun M.H."/>
        </authorList>
    </citation>
    <scope>NUCLEOTIDE SEQUENCE</scope>
    <source>
        <strain evidence="2">20211129_DDA</strain>
        <tissue evidence="2">Liver</tissue>
    </source>
</reference>
<feature type="compositionally biased region" description="Basic and acidic residues" evidence="1">
    <location>
        <begin position="147"/>
        <end position="158"/>
    </location>
</feature>
<evidence type="ECO:0000313" key="2">
    <source>
        <dbReference type="EMBL" id="KAJ1184127.1"/>
    </source>
</evidence>
<comment type="caution">
    <text evidence="2">The sequence shown here is derived from an EMBL/GenBank/DDBJ whole genome shotgun (WGS) entry which is preliminary data.</text>
</comment>
<evidence type="ECO:0000313" key="3">
    <source>
        <dbReference type="Proteomes" id="UP001066276"/>
    </source>
</evidence>
<feature type="region of interest" description="Disordered" evidence="1">
    <location>
        <begin position="1"/>
        <end position="42"/>
    </location>
</feature>
<accession>A0AAV7U924</accession>
<evidence type="ECO:0000256" key="1">
    <source>
        <dbReference type="SAM" id="MobiDB-lite"/>
    </source>
</evidence>
<dbReference type="EMBL" id="JANPWB010000005">
    <property type="protein sequence ID" value="KAJ1184127.1"/>
    <property type="molecule type" value="Genomic_DNA"/>
</dbReference>
<keyword evidence="3" id="KW-1185">Reference proteome</keyword>